<comment type="subcellular location">
    <subcellularLocation>
        <location evidence="1 7">Cell membrane</location>
        <topology evidence="1 7">Multi-pass membrane protein</topology>
    </subcellularLocation>
</comment>
<evidence type="ECO:0000259" key="8">
    <source>
        <dbReference type="PROSITE" id="PS50928"/>
    </source>
</evidence>
<evidence type="ECO:0000256" key="2">
    <source>
        <dbReference type="ARBA" id="ARBA00022448"/>
    </source>
</evidence>
<evidence type="ECO:0000313" key="10">
    <source>
        <dbReference type="Proteomes" id="UP000199053"/>
    </source>
</evidence>
<dbReference type="SUPFAM" id="SSF161098">
    <property type="entry name" value="MetI-like"/>
    <property type="match status" value="1"/>
</dbReference>
<keyword evidence="5 7" id="KW-1133">Transmembrane helix</keyword>
<keyword evidence="4 7" id="KW-0812">Transmembrane</keyword>
<dbReference type="AlphaFoldDB" id="A0A1G9LH45"/>
<dbReference type="GO" id="GO:0055085">
    <property type="term" value="P:transmembrane transport"/>
    <property type="evidence" value="ECO:0007669"/>
    <property type="project" value="InterPro"/>
</dbReference>
<name>A0A1G9LH45_9BACT</name>
<accession>A0A1G9LH45</accession>
<dbReference type="RefSeq" id="WP_092163219.1">
    <property type="nucleotide sequence ID" value="NZ_FNGA01000007.1"/>
</dbReference>
<feature type="transmembrane region" description="Helical" evidence="7">
    <location>
        <begin position="112"/>
        <end position="142"/>
    </location>
</feature>
<proteinExistence type="inferred from homology"/>
<feature type="domain" description="ABC transmembrane type-1" evidence="8">
    <location>
        <begin position="71"/>
        <end position="259"/>
    </location>
</feature>
<dbReference type="GO" id="GO:0005886">
    <property type="term" value="C:plasma membrane"/>
    <property type="evidence" value="ECO:0007669"/>
    <property type="project" value="UniProtKB-SubCell"/>
</dbReference>
<keyword evidence="3" id="KW-1003">Cell membrane</keyword>
<dbReference type="Pfam" id="PF00528">
    <property type="entry name" value="BPD_transp_1"/>
    <property type="match status" value="1"/>
</dbReference>
<keyword evidence="10" id="KW-1185">Reference proteome</keyword>
<comment type="similarity">
    <text evidence="7">Belongs to the binding-protein-dependent transport system permease family.</text>
</comment>
<dbReference type="EMBL" id="FNGA01000007">
    <property type="protein sequence ID" value="SDL61093.1"/>
    <property type="molecule type" value="Genomic_DNA"/>
</dbReference>
<keyword evidence="2 7" id="KW-0813">Transport</keyword>
<feature type="transmembrane region" description="Helical" evidence="7">
    <location>
        <begin position="236"/>
        <end position="258"/>
    </location>
</feature>
<keyword evidence="6 7" id="KW-0472">Membrane</keyword>
<reference evidence="10" key="1">
    <citation type="submission" date="2016-10" db="EMBL/GenBank/DDBJ databases">
        <authorList>
            <person name="Varghese N."/>
            <person name="Submissions S."/>
        </authorList>
    </citation>
    <scope>NUCLEOTIDE SEQUENCE [LARGE SCALE GENOMIC DNA]</scope>
    <source>
        <strain evidence="10">DSM 16995</strain>
    </source>
</reference>
<evidence type="ECO:0000256" key="5">
    <source>
        <dbReference type="ARBA" id="ARBA00022989"/>
    </source>
</evidence>
<evidence type="ECO:0000256" key="1">
    <source>
        <dbReference type="ARBA" id="ARBA00004651"/>
    </source>
</evidence>
<dbReference type="Proteomes" id="UP000199053">
    <property type="component" value="Unassembled WGS sequence"/>
</dbReference>
<evidence type="ECO:0000313" key="9">
    <source>
        <dbReference type="EMBL" id="SDL61093.1"/>
    </source>
</evidence>
<dbReference type="InterPro" id="IPR050366">
    <property type="entry name" value="BP-dependent_transpt_permease"/>
</dbReference>
<evidence type="ECO:0000256" key="7">
    <source>
        <dbReference type="RuleBase" id="RU363032"/>
    </source>
</evidence>
<dbReference type="PANTHER" id="PTHR43386">
    <property type="entry name" value="OLIGOPEPTIDE TRANSPORT SYSTEM PERMEASE PROTEIN APPC"/>
    <property type="match status" value="1"/>
</dbReference>
<feature type="transmembrane region" description="Helical" evidence="7">
    <location>
        <begin position="191"/>
        <end position="216"/>
    </location>
</feature>
<dbReference type="Gene3D" id="1.10.3720.10">
    <property type="entry name" value="MetI-like"/>
    <property type="match status" value="1"/>
</dbReference>
<organism evidence="9 10">
    <name type="scientific">Maridesulfovibrio ferrireducens</name>
    <dbReference type="NCBI Taxonomy" id="246191"/>
    <lineage>
        <taxon>Bacteria</taxon>
        <taxon>Pseudomonadati</taxon>
        <taxon>Thermodesulfobacteriota</taxon>
        <taxon>Desulfovibrionia</taxon>
        <taxon>Desulfovibrionales</taxon>
        <taxon>Desulfovibrionaceae</taxon>
        <taxon>Maridesulfovibrio</taxon>
    </lineage>
</organism>
<dbReference type="PROSITE" id="PS50928">
    <property type="entry name" value="ABC_TM1"/>
    <property type="match status" value="1"/>
</dbReference>
<evidence type="ECO:0000256" key="4">
    <source>
        <dbReference type="ARBA" id="ARBA00022692"/>
    </source>
</evidence>
<dbReference type="STRING" id="246191.SAMN05660337_3376"/>
<gene>
    <name evidence="9" type="ORF">SAMN05660337_3376</name>
</gene>
<evidence type="ECO:0000256" key="3">
    <source>
        <dbReference type="ARBA" id="ARBA00022475"/>
    </source>
</evidence>
<dbReference type="InterPro" id="IPR035906">
    <property type="entry name" value="MetI-like_sf"/>
</dbReference>
<dbReference type="OrthoDB" id="9783218at2"/>
<sequence>MFKPRFISKSFILGLLIISTIVAAGIAAPKIVPNNPLEQNLRHRLKGPDSTYPLGTDYLGRCVASRLIYAIRPSIGLALTVTIITSLIGMAVGITAGCFPRLDGLIMRITDCFFAFPGIVAALLCIAITGPGLTGLILAISIPGWPKFARVARSITRTAMNGLHVETVRAMGAGRIYIIRTCVLPKLWPQITTIATIGVSGKVTAIAGLGFLGLGIQPPTPEWGTMMSKGLPTLAIAPHIPLLAGLCIAVSAMGFTLAGEGLRDMLDPHCYKKALSSPQLEEI</sequence>
<protein>
    <submittedName>
        <fullName evidence="9">Peptide/nickel transport system permease protein</fullName>
    </submittedName>
</protein>
<feature type="transmembrane region" description="Helical" evidence="7">
    <location>
        <begin position="75"/>
        <end position="100"/>
    </location>
</feature>
<dbReference type="InterPro" id="IPR000515">
    <property type="entry name" value="MetI-like"/>
</dbReference>
<dbReference type="PANTHER" id="PTHR43386:SF1">
    <property type="entry name" value="D,D-DIPEPTIDE TRANSPORT SYSTEM PERMEASE PROTEIN DDPC-RELATED"/>
    <property type="match status" value="1"/>
</dbReference>
<dbReference type="CDD" id="cd06261">
    <property type="entry name" value="TM_PBP2"/>
    <property type="match status" value="1"/>
</dbReference>
<evidence type="ECO:0000256" key="6">
    <source>
        <dbReference type="ARBA" id="ARBA00023136"/>
    </source>
</evidence>